<dbReference type="RefSeq" id="WP_204654522.1">
    <property type="nucleotide sequence ID" value="NZ_JAFBFD010000029.1"/>
</dbReference>
<evidence type="ECO:0000313" key="1">
    <source>
        <dbReference type="EMBL" id="MFC4720056.1"/>
    </source>
</evidence>
<sequence length="143" mass="15977">MRPNLGLYIQNINQIVQETEAIGENLNPKYEEIRQAIDQEQLAEISAEKISEIVETFANGTSKYEAMLKQVRSLRPPAQVLGIHKKFENSYANYVAGCQEMIASLAQGTVDVEAFNAAEEKQDGATDGISFAIQRMTRILLKK</sequence>
<organism evidence="1 2">
    <name type="scientific">Enterococcus lemanii</name>
    <dbReference type="NCBI Taxonomy" id="1159752"/>
    <lineage>
        <taxon>Bacteria</taxon>
        <taxon>Bacillati</taxon>
        <taxon>Bacillota</taxon>
        <taxon>Bacilli</taxon>
        <taxon>Lactobacillales</taxon>
        <taxon>Enterococcaceae</taxon>
        <taxon>Enterococcus</taxon>
    </lineage>
</organism>
<name>A0ABV9MY14_9ENTE</name>
<keyword evidence="2" id="KW-1185">Reference proteome</keyword>
<evidence type="ECO:0000313" key="2">
    <source>
        <dbReference type="Proteomes" id="UP001595969"/>
    </source>
</evidence>
<comment type="caution">
    <text evidence="1">The sequence shown here is derived from an EMBL/GenBank/DDBJ whole genome shotgun (WGS) entry which is preliminary data.</text>
</comment>
<gene>
    <name evidence="1" type="ORF">ACFO5I_09990</name>
</gene>
<dbReference type="EMBL" id="JBHSGS010000055">
    <property type="protein sequence ID" value="MFC4720056.1"/>
    <property type="molecule type" value="Genomic_DNA"/>
</dbReference>
<protein>
    <recommendedName>
        <fullName evidence="3">LXG domain-containing protein</fullName>
    </recommendedName>
</protein>
<accession>A0ABV9MY14</accession>
<proteinExistence type="predicted"/>
<evidence type="ECO:0008006" key="3">
    <source>
        <dbReference type="Google" id="ProtNLM"/>
    </source>
</evidence>
<dbReference type="Proteomes" id="UP001595969">
    <property type="component" value="Unassembled WGS sequence"/>
</dbReference>
<reference evidence="2" key="1">
    <citation type="journal article" date="2019" name="Int. J. Syst. Evol. Microbiol.">
        <title>The Global Catalogue of Microorganisms (GCM) 10K type strain sequencing project: providing services to taxonomists for standard genome sequencing and annotation.</title>
        <authorList>
            <consortium name="The Broad Institute Genomics Platform"/>
            <consortium name="The Broad Institute Genome Sequencing Center for Infectious Disease"/>
            <person name="Wu L."/>
            <person name="Ma J."/>
        </authorList>
    </citation>
    <scope>NUCLEOTIDE SEQUENCE [LARGE SCALE GENOMIC DNA]</scope>
    <source>
        <strain evidence="2">CGMCC 1.19032</strain>
    </source>
</reference>